<reference evidence="2" key="1">
    <citation type="submission" date="2014-03" db="EMBL/GenBank/DDBJ databases">
        <authorList>
            <person name="Aksoy S."/>
            <person name="Warren W."/>
            <person name="Wilson R.K."/>
        </authorList>
    </citation>
    <scope>NUCLEOTIDE SEQUENCE [LARGE SCALE GENOMIC DNA]</scope>
    <source>
        <strain evidence="2">IAEA</strain>
    </source>
</reference>
<dbReference type="EnsemblMetazoa" id="GPAI033517-RA">
    <property type="protein sequence ID" value="GPAI033517-PA"/>
    <property type="gene ID" value="GPAI033517"/>
</dbReference>
<name>A0A1B0A3Q0_GLOPL</name>
<keyword evidence="2" id="KW-1185">Reference proteome</keyword>
<protein>
    <submittedName>
        <fullName evidence="1">Uncharacterized protein</fullName>
    </submittedName>
</protein>
<proteinExistence type="predicted"/>
<reference evidence="1" key="2">
    <citation type="submission" date="2020-05" db="UniProtKB">
        <authorList>
            <consortium name="EnsemblMetazoa"/>
        </authorList>
    </citation>
    <scope>IDENTIFICATION</scope>
    <source>
        <strain evidence="1">IAEA</strain>
    </source>
</reference>
<dbReference type="VEuPathDB" id="VectorBase:GPAI033517"/>
<organism evidence="1 2">
    <name type="scientific">Glossina pallidipes</name>
    <name type="common">Tsetse fly</name>
    <dbReference type="NCBI Taxonomy" id="7398"/>
    <lineage>
        <taxon>Eukaryota</taxon>
        <taxon>Metazoa</taxon>
        <taxon>Ecdysozoa</taxon>
        <taxon>Arthropoda</taxon>
        <taxon>Hexapoda</taxon>
        <taxon>Insecta</taxon>
        <taxon>Pterygota</taxon>
        <taxon>Neoptera</taxon>
        <taxon>Endopterygota</taxon>
        <taxon>Diptera</taxon>
        <taxon>Brachycera</taxon>
        <taxon>Muscomorpha</taxon>
        <taxon>Hippoboscoidea</taxon>
        <taxon>Glossinidae</taxon>
        <taxon>Glossina</taxon>
    </lineage>
</organism>
<evidence type="ECO:0000313" key="1">
    <source>
        <dbReference type="EnsemblMetazoa" id="GPAI033517-PA"/>
    </source>
</evidence>
<dbReference type="AlphaFoldDB" id="A0A1B0A3Q0"/>
<sequence length="155" mass="18054">MDINKTLFALIIAEDIQLSSLLLQFELRFDDSDEASQLTVRCVAPRKLNSISVLVRLLYYLRTLCTKHKATNSVVDIQFSKSLRKTSLKWRKTTYAPNSSSVNRQTPARIKFTFKQNKETLLRNKEQLKNLLEESSTCRMTWTEQYLLTNFGKII</sequence>
<evidence type="ECO:0000313" key="2">
    <source>
        <dbReference type="Proteomes" id="UP000092445"/>
    </source>
</evidence>
<accession>A0A1B0A3Q0</accession>
<dbReference type="Proteomes" id="UP000092445">
    <property type="component" value="Unassembled WGS sequence"/>
</dbReference>